<dbReference type="Proteomes" id="UP000219922">
    <property type="component" value="Unassembled WGS sequence"/>
</dbReference>
<dbReference type="Pfam" id="PF14070">
    <property type="entry name" value="YjfB_motility"/>
    <property type="match status" value="1"/>
</dbReference>
<comment type="caution">
    <text evidence="1">The sequence shown here is derived from an EMBL/GenBank/DDBJ whole genome shotgun (WGS) entry which is preliminary data.</text>
</comment>
<gene>
    <name evidence="1" type="ORF">CON36_34005</name>
</gene>
<protein>
    <recommendedName>
        <fullName evidence="3">Motility protein</fullName>
    </recommendedName>
</protein>
<dbReference type="EMBL" id="NVMX01000197">
    <property type="protein sequence ID" value="PDZ94395.1"/>
    <property type="molecule type" value="Genomic_DNA"/>
</dbReference>
<evidence type="ECO:0000313" key="1">
    <source>
        <dbReference type="EMBL" id="PDZ94395.1"/>
    </source>
</evidence>
<organism evidence="1 2">
    <name type="scientific">Bacillus cereus</name>
    <dbReference type="NCBI Taxonomy" id="1396"/>
    <lineage>
        <taxon>Bacteria</taxon>
        <taxon>Bacillati</taxon>
        <taxon>Bacillota</taxon>
        <taxon>Bacilli</taxon>
        <taxon>Bacillales</taxon>
        <taxon>Bacillaceae</taxon>
        <taxon>Bacillus</taxon>
        <taxon>Bacillus cereus group</taxon>
    </lineage>
</organism>
<accession>A0A9X6SSK9</accession>
<name>A0A9X6SSK9_BACCE</name>
<proteinExistence type="predicted"/>
<dbReference type="AlphaFoldDB" id="A0A9X6SSK9"/>
<evidence type="ECO:0008006" key="3">
    <source>
        <dbReference type="Google" id="ProtNLM"/>
    </source>
</evidence>
<evidence type="ECO:0000313" key="2">
    <source>
        <dbReference type="Proteomes" id="UP000219922"/>
    </source>
</evidence>
<sequence>MGIEGVANMATQLSQAKVQANVDVLVAKKALDIQETIAAGIVQLISPEELNPQLGRNLNIKL</sequence>
<dbReference type="InterPro" id="IPR025906">
    <property type="entry name" value="YjfB_motility"/>
</dbReference>
<reference evidence="1 2" key="1">
    <citation type="submission" date="2017-09" db="EMBL/GenBank/DDBJ databases">
        <title>Large-scale bioinformatics analysis of Bacillus genomes uncovers conserved roles of natural products in bacterial physiology.</title>
        <authorList>
            <consortium name="Agbiome Team Llc"/>
            <person name="Bleich R.M."/>
            <person name="Grubbs K.J."/>
            <person name="Santa Maria K.C."/>
            <person name="Allen S.E."/>
            <person name="Farag S."/>
            <person name="Shank E.A."/>
            <person name="Bowers A."/>
        </authorList>
    </citation>
    <scope>NUCLEOTIDE SEQUENCE [LARGE SCALE GENOMIC DNA]</scope>
    <source>
        <strain evidence="1 2">AFS092789</strain>
    </source>
</reference>
<dbReference type="RefSeq" id="WP_098007030.1">
    <property type="nucleotide sequence ID" value="NZ_NVMX01000197.1"/>
</dbReference>